<evidence type="ECO:0000313" key="2">
    <source>
        <dbReference type="EMBL" id="KKA21040.1"/>
    </source>
</evidence>
<feature type="region of interest" description="Disordered" evidence="1">
    <location>
        <begin position="178"/>
        <end position="197"/>
    </location>
</feature>
<keyword evidence="3" id="KW-1185">Reference proteome</keyword>
<organism evidence="2 3">
    <name type="scientific">Rasamsonia emersonii (strain ATCC 16479 / CBS 393.64 / IMI 116815)</name>
    <dbReference type="NCBI Taxonomy" id="1408163"/>
    <lineage>
        <taxon>Eukaryota</taxon>
        <taxon>Fungi</taxon>
        <taxon>Dikarya</taxon>
        <taxon>Ascomycota</taxon>
        <taxon>Pezizomycotina</taxon>
        <taxon>Eurotiomycetes</taxon>
        <taxon>Eurotiomycetidae</taxon>
        <taxon>Eurotiales</taxon>
        <taxon>Trichocomaceae</taxon>
        <taxon>Rasamsonia</taxon>
    </lineage>
</organism>
<comment type="caution">
    <text evidence="2">The sequence shown here is derived from an EMBL/GenBank/DDBJ whole genome shotgun (WGS) entry which is preliminary data.</text>
</comment>
<gene>
    <name evidence="2" type="ORF">T310_4946</name>
</gene>
<feature type="region of interest" description="Disordered" evidence="1">
    <location>
        <begin position="1"/>
        <end position="27"/>
    </location>
</feature>
<accession>A0A0F4YSF4</accession>
<dbReference type="EMBL" id="LASV01000209">
    <property type="protein sequence ID" value="KKA21040.1"/>
    <property type="molecule type" value="Genomic_DNA"/>
</dbReference>
<feature type="compositionally biased region" description="Basic and acidic residues" evidence="1">
    <location>
        <begin position="183"/>
        <end position="197"/>
    </location>
</feature>
<name>A0A0F4YSF4_RASE3</name>
<dbReference type="RefSeq" id="XP_013327652.1">
    <property type="nucleotide sequence ID" value="XM_013472198.1"/>
</dbReference>
<reference evidence="2 3" key="1">
    <citation type="submission" date="2015-04" db="EMBL/GenBank/DDBJ databases">
        <authorList>
            <person name="Heijne W.H."/>
            <person name="Fedorova N.D."/>
            <person name="Nierman W.C."/>
            <person name="Vollebregt A.W."/>
            <person name="Zhao Z."/>
            <person name="Wu L."/>
            <person name="Kumar M."/>
            <person name="Stam H."/>
            <person name="van den Berg M.A."/>
            <person name="Pel H.J."/>
        </authorList>
    </citation>
    <scope>NUCLEOTIDE SEQUENCE [LARGE SCALE GENOMIC DNA]</scope>
    <source>
        <strain evidence="2 3">CBS 393.64</strain>
    </source>
</reference>
<evidence type="ECO:0000256" key="1">
    <source>
        <dbReference type="SAM" id="MobiDB-lite"/>
    </source>
</evidence>
<sequence length="197" mass="22363">MPSKAHRPRQPQQAEKQHRQRSDSDRTADLFKNKVNRQKNIELLNPLSAVVFCRLADCKHASSFMELAHAFCHPHISCTYRGSHPSVKTENFFFVKIASLTKLRKLHKHAAHVRKGNNEDYGKELQVDVGPTSWHRPAIFSSNQSSEARLMVVIKVYNENSSEVTVVEVASWDGQNRPGGLDVEVKRAQKLPDQRSG</sequence>
<proteinExistence type="predicted"/>
<dbReference type="GeneID" id="25317293"/>
<evidence type="ECO:0000313" key="3">
    <source>
        <dbReference type="Proteomes" id="UP000053958"/>
    </source>
</evidence>
<dbReference type="AlphaFoldDB" id="A0A0F4YSF4"/>
<dbReference type="Proteomes" id="UP000053958">
    <property type="component" value="Unassembled WGS sequence"/>
</dbReference>
<feature type="compositionally biased region" description="Basic and acidic residues" evidence="1">
    <location>
        <begin position="15"/>
        <end position="27"/>
    </location>
</feature>
<protein>
    <submittedName>
        <fullName evidence="2">Uncharacterized protein</fullName>
    </submittedName>
</protein>